<dbReference type="Gene3D" id="3.30.70.260">
    <property type="match status" value="1"/>
</dbReference>
<evidence type="ECO:0000259" key="6">
    <source>
        <dbReference type="PROSITE" id="PS51671"/>
    </source>
</evidence>
<dbReference type="InterPro" id="IPR039557">
    <property type="entry name" value="AHAS_ACT"/>
</dbReference>
<dbReference type="UniPathway" id="UPA00047">
    <property type="reaction ID" value="UER00055"/>
</dbReference>
<feature type="domain" description="ACT" evidence="6">
    <location>
        <begin position="4"/>
        <end position="78"/>
    </location>
</feature>
<name>A0A381PPI3_9ZZZZ</name>
<reference evidence="7" key="1">
    <citation type="submission" date="2018-05" db="EMBL/GenBank/DDBJ databases">
        <authorList>
            <person name="Lanie J.A."/>
            <person name="Ng W.-L."/>
            <person name="Kazmierczak K.M."/>
            <person name="Andrzejewski T.M."/>
            <person name="Davidsen T.M."/>
            <person name="Wayne K.J."/>
            <person name="Tettelin H."/>
            <person name="Glass J.I."/>
            <person name="Rusch D."/>
            <person name="Podicherti R."/>
            <person name="Tsui H.-C.T."/>
            <person name="Winkler M.E."/>
        </authorList>
    </citation>
    <scope>NUCLEOTIDE SEQUENCE</scope>
</reference>
<dbReference type="GO" id="GO:1990610">
    <property type="term" value="F:acetolactate synthase regulator activity"/>
    <property type="evidence" value="ECO:0007669"/>
    <property type="project" value="InterPro"/>
</dbReference>
<dbReference type="InterPro" id="IPR045865">
    <property type="entry name" value="ACT-like_dom_sf"/>
</dbReference>
<dbReference type="NCBIfam" id="TIGR00119">
    <property type="entry name" value="acolac_sm"/>
    <property type="match status" value="1"/>
</dbReference>
<comment type="similarity">
    <text evidence="3">Belongs to the acetolactate synthase small subunit family.</text>
</comment>
<evidence type="ECO:0000256" key="4">
    <source>
        <dbReference type="ARBA" id="ARBA00022605"/>
    </source>
</evidence>
<dbReference type="Pfam" id="PF22629">
    <property type="entry name" value="ACT_AHAS_ss"/>
    <property type="match status" value="1"/>
</dbReference>
<dbReference type="InterPro" id="IPR054480">
    <property type="entry name" value="AHAS_small-like_ACT"/>
</dbReference>
<keyword evidence="5" id="KW-0100">Branched-chain amino acid biosynthesis</keyword>
<dbReference type="EMBL" id="UINC01001048">
    <property type="protein sequence ID" value="SUZ68941.1"/>
    <property type="molecule type" value="Genomic_DNA"/>
</dbReference>
<dbReference type="PANTHER" id="PTHR30239:SF0">
    <property type="entry name" value="ACETOLACTATE SYNTHASE SMALL SUBUNIT 1, CHLOROPLASTIC"/>
    <property type="match status" value="1"/>
</dbReference>
<evidence type="ECO:0000256" key="1">
    <source>
        <dbReference type="ARBA" id="ARBA00004974"/>
    </source>
</evidence>
<evidence type="ECO:0000256" key="3">
    <source>
        <dbReference type="ARBA" id="ARBA00006341"/>
    </source>
</evidence>
<dbReference type="InterPro" id="IPR002912">
    <property type="entry name" value="ACT_dom"/>
</dbReference>
<dbReference type="AlphaFoldDB" id="A0A381PPI3"/>
<dbReference type="FunFam" id="3.30.70.260:FF:000001">
    <property type="entry name" value="Acetolactate synthase, small subunit"/>
    <property type="match status" value="1"/>
</dbReference>
<dbReference type="InterPro" id="IPR019455">
    <property type="entry name" value="Acetolactate_synth_ssu_C"/>
</dbReference>
<dbReference type="PROSITE" id="PS51671">
    <property type="entry name" value="ACT"/>
    <property type="match status" value="1"/>
</dbReference>
<dbReference type="GO" id="GO:0009097">
    <property type="term" value="P:isoleucine biosynthetic process"/>
    <property type="evidence" value="ECO:0007669"/>
    <property type="project" value="UniProtKB-UniPathway"/>
</dbReference>
<dbReference type="InterPro" id="IPR027271">
    <property type="entry name" value="Acetolactate_synth/TF_NikR_C"/>
</dbReference>
<dbReference type="Gene3D" id="3.30.70.1150">
    <property type="entry name" value="ACT-like. Chain A, domain 2"/>
    <property type="match status" value="1"/>
</dbReference>
<evidence type="ECO:0000313" key="7">
    <source>
        <dbReference type="EMBL" id="SUZ68941.1"/>
    </source>
</evidence>
<dbReference type="GO" id="GO:0003984">
    <property type="term" value="F:acetolactate synthase activity"/>
    <property type="evidence" value="ECO:0007669"/>
    <property type="project" value="TreeGrafter"/>
</dbReference>
<protein>
    <recommendedName>
        <fullName evidence="6">ACT domain-containing protein</fullName>
    </recommendedName>
</protein>
<dbReference type="PANTHER" id="PTHR30239">
    <property type="entry name" value="ACETOLACTATE SYNTHASE SMALL SUBUNIT"/>
    <property type="match status" value="1"/>
</dbReference>
<keyword evidence="4" id="KW-0028">Amino-acid biosynthesis</keyword>
<comment type="pathway">
    <text evidence="2">Amino-acid biosynthesis; L-valine biosynthesis; L-valine from pyruvate: step 1/4.</text>
</comment>
<dbReference type="NCBIfam" id="NF008864">
    <property type="entry name" value="PRK11895.1"/>
    <property type="match status" value="1"/>
</dbReference>
<sequence length="164" mass="18214">MRHTIAILLQNETGALARVASMFSTRGYNIESLSVAPTQDPTISRITLVTEGSDPVIEQITKQLNKLIDVVDVLDITLHDHVERELIMIKFKVKEQQRELLENILSDHSAETISDHNGFVIVEAMDDWEANSDFLKSIEALAEIIAVARSGPLALAKEEPIISV</sequence>
<gene>
    <name evidence="7" type="ORF">METZ01_LOCUS21795</name>
</gene>
<comment type="pathway">
    <text evidence="1">Amino-acid biosynthesis; L-isoleucine biosynthesis; L-isoleucine from 2-oxobutanoate: step 1/4.</text>
</comment>
<evidence type="ECO:0000256" key="5">
    <source>
        <dbReference type="ARBA" id="ARBA00023304"/>
    </source>
</evidence>
<dbReference type="UniPathway" id="UPA00049">
    <property type="reaction ID" value="UER00059"/>
</dbReference>
<organism evidence="7">
    <name type="scientific">marine metagenome</name>
    <dbReference type="NCBI Taxonomy" id="408172"/>
    <lineage>
        <taxon>unclassified sequences</taxon>
        <taxon>metagenomes</taxon>
        <taxon>ecological metagenomes</taxon>
    </lineage>
</organism>
<proteinExistence type="inferred from homology"/>
<dbReference type="GO" id="GO:0005829">
    <property type="term" value="C:cytosol"/>
    <property type="evidence" value="ECO:0007669"/>
    <property type="project" value="TreeGrafter"/>
</dbReference>
<dbReference type="Pfam" id="PF10369">
    <property type="entry name" value="ALS_ss_C"/>
    <property type="match status" value="1"/>
</dbReference>
<accession>A0A381PPI3</accession>
<dbReference type="InterPro" id="IPR004789">
    <property type="entry name" value="Acetalactate_synth_ssu"/>
</dbReference>
<evidence type="ECO:0000256" key="2">
    <source>
        <dbReference type="ARBA" id="ARBA00005025"/>
    </source>
</evidence>
<dbReference type="CDD" id="cd04878">
    <property type="entry name" value="ACT_AHAS"/>
    <property type="match status" value="1"/>
</dbReference>
<dbReference type="GO" id="GO:0009099">
    <property type="term" value="P:L-valine biosynthetic process"/>
    <property type="evidence" value="ECO:0007669"/>
    <property type="project" value="UniProtKB-UniPathway"/>
</dbReference>
<dbReference type="SUPFAM" id="SSF55021">
    <property type="entry name" value="ACT-like"/>
    <property type="match status" value="2"/>
</dbReference>